<dbReference type="Gene3D" id="3.40.47.10">
    <property type="match status" value="2"/>
</dbReference>
<dbReference type="SUPFAM" id="SSF53901">
    <property type="entry name" value="Thiolase-like"/>
    <property type="match status" value="2"/>
</dbReference>
<dbReference type="Pfam" id="PF01796">
    <property type="entry name" value="OB_ChsH2_C"/>
    <property type="match status" value="1"/>
</dbReference>
<dbReference type="AlphaFoldDB" id="A0A6J6Z5V4"/>
<dbReference type="InterPro" id="IPR002878">
    <property type="entry name" value="ChsH2_C"/>
</dbReference>
<dbReference type="SUPFAM" id="SSF50249">
    <property type="entry name" value="Nucleic acid-binding proteins"/>
    <property type="match status" value="1"/>
</dbReference>
<protein>
    <submittedName>
        <fullName evidence="3">Unannotated protein</fullName>
    </submittedName>
</protein>
<sequence>MRGIISAAGYLPHWRLQRDAITQVLGSSAGKGQRSVASYDEDSLTMAVDAGRRALGAAASANPAALWFCTTSPTYAEKTNATIAHAALRLGPEVIAADAGSGLRGPAAALRSALHSTDPAVLVLTGDVRTGPAGSVDEKDGGDAGAAVLVGAASADSGVAVIAEYLGGASATREFLDRWRSPGEARTRSWEDRFGEQRYGDLAAQAWEAGLKDAGLQLDQLDKVALVGPRPRASAALAKKLGAAGVEVIDSLASSVGFTGAAHPLLMLTSLIEQSQPGQVIALLAMADGADVFFFRVTDQVSGDSGTAAGVTVADQLDDADNTLLYSKYLAWRGVLPVQPPNRPEPARMSAAAAERRLDWKYGFVGSKDHESGALHLPPARVSFEGGNIDDMEPAPMADVAATVATFTVDSLAYSPSPPVVFAVCDFVGGGRLPVELTDVRPADVTIGMTVEMTFRRLNTADEIANYFWKARPVRGQGTAPVRGQHTEREQLEKTEQD</sequence>
<gene>
    <name evidence="3" type="ORF">UFOPK3046_01541</name>
</gene>
<feature type="compositionally biased region" description="Basic and acidic residues" evidence="1">
    <location>
        <begin position="485"/>
        <end position="498"/>
    </location>
</feature>
<feature type="region of interest" description="Disordered" evidence="1">
    <location>
        <begin position="477"/>
        <end position="498"/>
    </location>
</feature>
<evidence type="ECO:0000256" key="1">
    <source>
        <dbReference type="SAM" id="MobiDB-lite"/>
    </source>
</evidence>
<dbReference type="EMBL" id="CAFAAQ010000167">
    <property type="protein sequence ID" value="CAB4817180.1"/>
    <property type="molecule type" value="Genomic_DNA"/>
</dbReference>
<name>A0A6J6Z5V4_9ZZZZ</name>
<accession>A0A6J6Z5V4</accession>
<reference evidence="3" key="1">
    <citation type="submission" date="2020-05" db="EMBL/GenBank/DDBJ databases">
        <authorList>
            <person name="Chiriac C."/>
            <person name="Salcher M."/>
            <person name="Ghai R."/>
            <person name="Kavagutti S V."/>
        </authorList>
    </citation>
    <scope>NUCLEOTIDE SEQUENCE</scope>
</reference>
<dbReference type="GO" id="GO:0016746">
    <property type="term" value="F:acyltransferase activity"/>
    <property type="evidence" value="ECO:0007669"/>
    <property type="project" value="InterPro"/>
</dbReference>
<organism evidence="3">
    <name type="scientific">freshwater metagenome</name>
    <dbReference type="NCBI Taxonomy" id="449393"/>
    <lineage>
        <taxon>unclassified sequences</taxon>
        <taxon>metagenomes</taxon>
        <taxon>ecological metagenomes</taxon>
    </lineage>
</organism>
<evidence type="ECO:0000259" key="2">
    <source>
        <dbReference type="Pfam" id="PF01796"/>
    </source>
</evidence>
<dbReference type="InterPro" id="IPR016039">
    <property type="entry name" value="Thiolase-like"/>
</dbReference>
<proteinExistence type="predicted"/>
<feature type="domain" description="ChsH2 C-terminal OB-fold" evidence="2">
    <location>
        <begin position="401"/>
        <end position="456"/>
    </location>
</feature>
<dbReference type="InterPro" id="IPR012340">
    <property type="entry name" value="NA-bd_OB-fold"/>
</dbReference>
<evidence type="ECO:0000313" key="3">
    <source>
        <dbReference type="EMBL" id="CAB4817180.1"/>
    </source>
</evidence>